<gene>
    <name evidence="2" type="ORF">LCMiAC02_01020</name>
</gene>
<reference evidence="2" key="1">
    <citation type="journal article" date="2019" name="MBio">
        <title>Virus Genomes from Deep Sea Sediments Expand the Ocean Megavirome and Support Independent Origins of Viral Gigantism.</title>
        <authorList>
            <person name="Backstrom D."/>
            <person name="Yutin N."/>
            <person name="Jorgensen S.L."/>
            <person name="Dharamshi J."/>
            <person name="Homa F."/>
            <person name="Zaremba-Niedwiedzka K."/>
            <person name="Spang A."/>
            <person name="Wolf Y.I."/>
            <person name="Koonin E.V."/>
            <person name="Ettema T.J."/>
        </authorList>
    </citation>
    <scope>NUCLEOTIDE SEQUENCE</scope>
</reference>
<accession>A0A481Z0Q8</accession>
<evidence type="ECO:0000313" key="2">
    <source>
        <dbReference type="EMBL" id="QBK89009.1"/>
    </source>
</evidence>
<organism evidence="2">
    <name type="scientific">Mimivirus LCMiAC02</name>
    <dbReference type="NCBI Taxonomy" id="2506609"/>
    <lineage>
        <taxon>Viruses</taxon>
        <taxon>Varidnaviria</taxon>
        <taxon>Bamfordvirae</taxon>
        <taxon>Nucleocytoviricota</taxon>
        <taxon>Megaviricetes</taxon>
        <taxon>Imitervirales</taxon>
        <taxon>Mimiviridae</taxon>
        <taxon>Klosneuvirinae</taxon>
    </lineage>
</organism>
<keyword evidence="1" id="KW-0812">Transmembrane</keyword>
<evidence type="ECO:0000256" key="1">
    <source>
        <dbReference type="SAM" id="Phobius"/>
    </source>
</evidence>
<feature type="transmembrane region" description="Helical" evidence="1">
    <location>
        <begin position="38"/>
        <end position="57"/>
    </location>
</feature>
<protein>
    <submittedName>
        <fullName evidence="2">Uncharacterized protein</fullName>
    </submittedName>
</protein>
<keyword evidence="1" id="KW-0472">Membrane</keyword>
<keyword evidence="1" id="KW-1133">Transmembrane helix</keyword>
<proteinExistence type="predicted"/>
<name>A0A481Z0Q8_9VIRU</name>
<feature type="transmembrane region" description="Helical" evidence="1">
    <location>
        <begin position="63"/>
        <end position="79"/>
    </location>
</feature>
<feature type="transmembrane region" description="Helical" evidence="1">
    <location>
        <begin position="6"/>
        <end position="26"/>
    </location>
</feature>
<dbReference type="EMBL" id="MK500406">
    <property type="protein sequence ID" value="QBK89009.1"/>
    <property type="molecule type" value="Genomic_DNA"/>
</dbReference>
<sequence length="101" mass="12150">MNFEILNNEYFVLVLTIFLYLYGFALSRIEMPRYIKKLFKNNIFRVVFLSLLLVYNFNKSPRVAIVVATVFVLTMYYIGESDKREGFMYFAEYHNDMINNK</sequence>